<sequence>MANPQKRVSIVDIARQLGLSVSTVSRALAGHKDISEATKVRVRQLAQELNYLPNHMAAALRKGHSKTLGVIVPHIKGYFFPAVMNGIEKVASQAGFNVVLCQSNEDLQREQRNIETLLAAQVEGILVSLSATTEDQLQHFEQARHSGTPLVFFDRVPDWPNSTAVILDDFQGAYRAVTHLIEQGCTRIAHLAGPQHLNTSRNRYRGYAEALQAHGMPVEEELVYSLPALNNESGRAGMEQLLRLPTRPDGVFAAYAIPTIGALEVLEEKSLRVPQDVAIACFSNDPFTNMTRPRLTAVDQRAEQMGETAVRLLLQLLKRGPEYTPPHIILKPELLIRESSLHLPRQAQPVQPAPEGIGTIE</sequence>
<evidence type="ECO:0000313" key="6">
    <source>
        <dbReference type="Proteomes" id="UP000305398"/>
    </source>
</evidence>
<dbReference type="Pfam" id="PF00356">
    <property type="entry name" value="LacI"/>
    <property type="match status" value="1"/>
</dbReference>
<evidence type="ECO:0000313" key="5">
    <source>
        <dbReference type="EMBL" id="QDA60215.1"/>
    </source>
</evidence>
<dbReference type="CDD" id="cd01392">
    <property type="entry name" value="HTH_LacI"/>
    <property type="match status" value="1"/>
</dbReference>
<dbReference type="AlphaFoldDB" id="A0A5B8A0M1"/>
<dbReference type="CDD" id="cd06267">
    <property type="entry name" value="PBP1_LacI_sugar_binding-like"/>
    <property type="match status" value="1"/>
</dbReference>
<name>A0A5B8A0M1_9BACT</name>
<dbReference type="PANTHER" id="PTHR30146">
    <property type="entry name" value="LACI-RELATED TRANSCRIPTIONAL REPRESSOR"/>
    <property type="match status" value="1"/>
</dbReference>
<dbReference type="EMBL" id="CP040896">
    <property type="protein sequence ID" value="QDA60215.1"/>
    <property type="molecule type" value="Genomic_DNA"/>
</dbReference>
<dbReference type="InterPro" id="IPR028082">
    <property type="entry name" value="Peripla_BP_I"/>
</dbReference>
<dbReference type="RefSeq" id="WP_139515393.1">
    <property type="nucleotide sequence ID" value="NZ_CP040896.1"/>
</dbReference>
<keyword evidence="2" id="KW-0238">DNA-binding</keyword>
<dbReference type="InterPro" id="IPR000843">
    <property type="entry name" value="HTH_LacI"/>
</dbReference>
<dbReference type="GO" id="GO:0003700">
    <property type="term" value="F:DNA-binding transcription factor activity"/>
    <property type="evidence" value="ECO:0007669"/>
    <property type="project" value="TreeGrafter"/>
</dbReference>
<dbReference type="SUPFAM" id="SSF53822">
    <property type="entry name" value="Periplasmic binding protein-like I"/>
    <property type="match status" value="1"/>
</dbReference>
<feature type="domain" description="HTH lacI-type" evidence="4">
    <location>
        <begin position="8"/>
        <end position="62"/>
    </location>
</feature>
<dbReference type="InterPro" id="IPR046335">
    <property type="entry name" value="LacI/GalR-like_sensor"/>
</dbReference>
<accession>A0A5B8A0M1</accession>
<dbReference type="Gene3D" id="1.10.260.40">
    <property type="entry name" value="lambda repressor-like DNA-binding domains"/>
    <property type="match status" value="1"/>
</dbReference>
<keyword evidence="6" id="KW-1185">Reference proteome</keyword>
<dbReference type="OrthoDB" id="891936at2"/>
<keyword evidence="3" id="KW-0804">Transcription</keyword>
<dbReference type="InterPro" id="IPR010982">
    <property type="entry name" value="Lambda_DNA-bd_dom_sf"/>
</dbReference>
<organism evidence="5 6">
    <name type="scientific">Hymenobacter jejuensis</name>
    <dbReference type="NCBI Taxonomy" id="2502781"/>
    <lineage>
        <taxon>Bacteria</taxon>
        <taxon>Pseudomonadati</taxon>
        <taxon>Bacteroidota</taxon>
        <taxon>Cytophagia</taxon>
        <taxon>Cytophagales</taxon>
        <taxon>Hymenobacteraceae</taxon>
        <taxon>Hymenobacter</taxon>
    </lineage>
</organism>
<protein>
    <submittedName>
        <fullName evidence="5">LacI family transcriptional regulator</fullName>
    </submittedName>
</protein>
<dbReference type="SUPFAM" id="SSF47413">
    <property type="entry name" value="lambda repressor-like DNA-binding domains"/>
    <property type="match status" value="1"/>
</dbReference>
<evidence type="ECO:0000256" key="2">
    <source>
        <dbReference type="ARBA" id="ARBA00023125"/>
    </source>
</evidence>
<dbReference type="Gene3D" id="3.40.50.2300">
    <property type="match status" value="2"/>
</dbReference>
<proteinExistence type="predicted"/>
<evidence type="ECO:0000256" key="3">
    <source>
        <dbReference type="ARBA" id="ARBA00023163"/>
    </source>
</evidence>
<dbReference type="PROSITE" id="PS50932">
    <property type="entry name" value="HTH_LACI_2"/>
    <property type="match status" value="1"/>
</dbReference>
<evidence type="ECO:0000259" key="4">
    <source>
        <dbReference type="PROSITE" id="PS50932"/>
    </source>
</evidence>
<dbReference type="KEGG" id="hyj:FHG12_08870"/>
<dbReference type="Proteomes" id="UP000305398">
    <property type="component" value="Chromosome"/>
</dbReference>
<evidence type="ECO:0000256" key="1">
    <source>
        <dbReference type="ARBA" id="ARBA00023015"/>
    </source>
</evidence>
<dbReference type="PANTHER" id="PTHR30146:SF109">
    <property type="entry name" value="HTH-TYPE TRANSCRIPTIONAL REGULATOR GALS"/>
    <property type="match status" value="1"/>
</dbReference>
<dbReference type="SMART" id="SM00354">
    <property type="entry name" value="HTH_LACI"/>
    <property type="match status" value="1"/>
</dbReference>
<dbReference type="GO" id="GO:0000976">
    <property type="term" value="F:transcription cis-regulatory region binding"/>
    <property type="evidence" value="ECO:0007669"/>
    <property type="project" value="TreeGrafter"/>
</dbReference>
<dbReference type="Pfam" id="PF13377">
    <property type="entry name" value="Peripla_BP_3"/>
    <property type="match status" value="1"/>
</dbReference>
<gene>
    <name evidence="5" type="ORF">FHG12_08870</name>
</gene>
<keyword evidence="1" id="KW-0805">Transcription regulation</keyword>
<reference evidence="5 6" key="1">
    <citation type="submission" date="2019-06" db="EMBL/GenBank/DDBJ databases">
        <authorList>
            <person name="Srinivasan S."/>
        </authorList>
    </citation>
    <scope>NUCLEOTIDE SEQUENCE [LARGE SCALE GENOMIC DNA]</scope>
    <source>
        <strain evidence="5 6">17J68-5</strain>
    </source>
</reference>